<dbReference type="InterPro" id="IPR039182">
    <property type="entry name" value="Pop1"/>
</dbReference>
<protein>
    <recommendedName>
        <fullName evidence="10">POPLD-domain-containing protein</fullName>
    </recommendedName>
</protein>
<dbReference type="EMBL" id="JAXOVC010000001">
    <property type="protein sequence ID" value="KAK4508054.1"/>
    <property type="molecule type" value="Genomic_DNA"/>
</dbReference>
<keyword evidence="3" id="KW-0539">Nucleus</keyword>
<dbReference type="InterPro" id="IPR009723">
    <property type="entry name" value="Pop1_N"/>
</dbReference>
<feature type="region of interest" description="Disordered" evidence="4">
    <location>
        <begin position="1"/>
        <end position="57"/>
    </location>
</feature>
<comment type="caution">
    <text evidence="8">The sequence shown here is derived from an EMBL/GenBank/DDBJ whole genome shotgun (WGS) entry which is preliminary data.</text>
</comment>
<feature type="domain" description="POP1 C-terminal" evidence="7">
    <location>
        <begin position="711"/>
        <end position="863"/>
    </location>
</feature>
<accession>A0ABR0F288</accession>
<name>A0ABR0F288_ZASCE</name>
<feature type="compositionally biased region" description="Basic and acidic residues" evidence="4">
    <location>
        <begin position="38"/>
        <end position="47"/>
    </location>
</feature>
<dbReference type="Pfam" id="PF08170">
    <property type="entry name" value="POPLD"/>
    <property type="match status" value="1"/>
</dbReference>
<feature type="compositionally biased region" description="Polar residues" evidence="4">
    <location>
        <begin position="187"/>
        <end position="197"/>
    </location>
</feature>
<evidence type="ECO:0000313" key="8">
    <source>
        <dbReference type="EMBL" id="KAK4508054.1"/>
    </source>
</evidence>
<feature type="region of interest" description="Disordered" evidence="4">
    <location>
        <begin position="156"/>
        <end position="209"/>
    </location>
</feature>
<proteinExistence type="predicted"/>
<feature type="domain" description="POPLD" evidence="6">
    <location>
        <begin position="556"/>
        <end position="660"/>
    </location>
</feature>
<evidence type="ECO:0000256" key="3">
    <source>
        <dbReference type="ARBA" id="ARBA00023242"/>
    </source>
</evidence>
<gene>
    <name evidence="8" type="ORF">PRZ48_001791</name>
</gene>
<dbReference type="PANTHER" id="PTHR22731">
    <property type="entry name" value="RIBONUCLEASES P/MRP PROTEIN SUBUNIT POP1"/>
    <property type="match status" value="1"/>
</dbReference>
<comment type="subcellular location">
    <subcellularLocation>
        <location evidence="1">Nucleus</location>
    </subcellularLocation>
</comment>
<evidence type="ECO:0000256" key="4">
    <source>
        <dbReference type="SAM" id="MobiDB-lite"/>
    </source>
</evidence>
<keyword evidence="2" id="KW-0819">tRNA processing</keyword>
<sequence length="864" mass="96928">MAQPNSQAPRPQTGNGQKRRREHPTDAKNGSHKRAKTDHRAKQRDARTLATQTSSKAFRNGELDVDKFVKSREYEIRALEEGMARSKKALTTRAFQHVPKELRRRTASHNVKRVPKRLQPRAKREMIEDNTPTVTARKRKPTRHMRLRLETAKQLRALGAQRKRSQETKSKPNGGKHISELPLAGSNAPSKGQTGLKTRTPKVKSATLASPPVAKAKFRKRQIHKTWLPTHMFHAKRARMTEPKEPLWRFAIPLTPTAKSYRPTHRAANDRGAVAWDTSYISTIGLEGQQRSVEGILKALGLGSELWEARGEKWRNGTRIWEGFALEREAPHRPIAPITVIWCVPESRPAELEKRPRKVFIRVHPSAFWLIWEELVRLAKVAKPQASVQDLRFEIGTIEITGPAATEALQAALWPISCEESPIANGGQSVESLWTALNSLTNPAMLPSDVLLGFEIQDPRLHHPPRKNKLPASERDQDQLLQILASWPFDAAQKAPAIFDRRTRLAASSSLPSQKAINRRRSLAPPGEYPAPCPKDPRIPTLLYHTSERNHSQSTYTLLLPWKCVQPVWYSLMYCPLSTGGQPRFGGLDEKRQLAFENQQPWFPADFPGTEPGWQWEIEERAKREDEWKGRPKSKRTNWESVNLGSGHKGEVGSGLACDWEKLMSLPRSDSISGEKAAHTSEITHLPSLQARNLLSAKANLKSHDNAQRTLATVRIKLLTRGVPETCARIYRLPSAKGSSQLRRRWLTLHPREQASKRRGPKNGLPTLPKDAPAHLVQRRLAQSLLKPPQVGDADYPVCPGEEDLIGFITTGNYNLGEGQGTGIGSLLLGKLLEDDGEDDKESNICIVRNSGNSAGRLAVWEVA</sequence>
<feature type="compositionally biased region" description="Polar residues" evidence="4">
    <location>
        <begin position="1"/>
        <end position="16"/>
    </location>
</feature>
<feature type="region of interest" description="Disordered" evidence="4">
    <location>
        <begin position="751"/>
        <end position="770"/>
    </location>
</feature>
<evidence type="ECO:0000313" key="9">
    <source>
        <dbReference type="Proteomes" id="UP001305779"/>
    </source>
</evidence>
<evidence type="ECO:0000256" key="1">
    <source>
        <dbReference type="ARBA" id="ARBA00004123"/>
    </source>
</evidence>
<evidence type="ECO:0000259" key="6">
    <source>
        <dbReference type="Pfam" id="PF08170"/>
    </source>
</evidence>
<keyword evidence="9" id="KW-1185">Reference proteome</keyword>
<evidence type="ECO:0008006" key="10">
    <source>
        <dbReference type="Google" id="ProtNLM"/>
    </source>
</evidence>
<feature type="region of interest" description="Disordered" evidence="4">
    <location>
        <begin position="516"/>
        <end position="535"/>
    </location>
</feature>
<dbReference type="Pfam" id="PF22770">
    <property type="entry name" value="POP1_C"/>
    <property type="match status" value="1"/>
</dbReference>
<evidence type="ECO:0000256" key="2">
    <source>
        <dbReference type="ARBA" id="ARBA00022694"/>
    </source>
</evidence>
<dbReference type="Pfam" id="PF06978">
    <property type="entry name" value="POP1_N"/>
    <property type="match status" value="1"/>
</dbReference>
<dbReference type="InterPro" id="IPR012590">
    <property type="entry name" value="POPLD_dom"/>
</dbReference>
<evidence type="ECO:0000259" key="7">
    <source>
        <dbReference type="Pfam" id="PF22770"/>
    </source>
</evidence>
<dbReference type="PANTHER" id="PTHR22731:SF3">
    <property type="entry name" value="RIBONUCLEASES P_MRP PROTEIN SUBUNIT POP1"/>
    <property type="match status" value="1"/>
</dbReference>
<feature type="domain" description="Pop1 N-terminal" evidence="5">
    <location>
        <begin position="68"/>
        <end position="288"/>
    </location>
</feature>
<dbReference type="Proteomes" id="UP001305779">
    <property type="component" value="Unassembled WGS sequence"/>
</dbReference>
<organism evidence="8 9">
    <name type="scientific">Zasmidium cellare</name>
    <name type="common">Wine cellar mold</name>
    <name type="synonym">Racodium cellare</name>
    <dbReference type="NCBI Taxonomy" id="395010"/>
    <lineage>
        <taxon>Eukaryota</taxon>
        <taxon>Fungi</taxon>
        <taxon>Dikarya</taxon>
        <taxon>Ascomycota</taxon>
        <taxon>Pezizomycotina</taxon>
        <taxon>Dothideomycetes</taxon>
        <taxon>Dothideomycetidae</taxon>
        <taxon>Mycosphaerellales</taxon>
        <taxon>Mycosphaerellaceae</taxon>
        <taxon>Zasmidium</taxon>
    </lineage>
</organism>
<evidence type="ECO:0000259" key="5">
    <source>
        <dbReference type="Pfam" id="PF06978"/>
    </source>
</evidence>
<dbReference type="InterPro" id="IPR055079">
    <property type="entry name" value="POP1_C"/>
</dbReference>
<reference evidence="8 9" key="1">
    <citation type="journal article" date="2023" name="G3 (Bethesda)">
        <title>A chromosome-level genome assembly of Zasmidium syzygii isolated from banana leaves.</title>
        <authorList>
            <person name="van Westerhoven A.C."/>
            <person name="Mehrabi R."/>
            <person name="Talebi R."/>
            <person name="Steentjes M.B.F."/>
            <person name="Corcolon B."/>
            <person name="Chong P.A."/>
            <person name="Kema G.H.J."/>
            <person name="Seidl M.F."/>
        </authorList>
    </citation>
    <scope>NUCLEOTIDE SEQUENCE [LARGE SCALE GENOMIC DNA]</scope>
    <source>
        <strain evidence="8 9">P124</strain>
    </source>
</reference>